<dbReference type="FunFam" id="1.10.10.10:FF:000051">
    <property type="entry name" value="Fur family transcriptional regulator"/>
    <property type="match status" value="1"/>
</dbReference>
<dbReference type="AlphaFoldDB" id="A0A9W6DIN9"/>
<dbReference type="CDD" id="cd07153">
    <property type="entry name" value="Fur_like"/>
    <property type="match status" value="1"/>
</dbReference>
<sequence>MQHIAELLKAHKLKVTPQRIAIFKILYDSKEHPSAEHIYKCLQETHPTMSLATVYKTLDTLKKAGLVQEFNVGEDSFRYDANVKAHPHMICLKCNQVFDLNTEKLDNIKKYVEEDTDFDIQYEKIFFYGICGNCKKESN</sequence>
<comment type="cofactor">
    <cofactor evidence="8">
        <name>Zn(2+)</name>
        <dbReference type="ChEBI" id="CHEBI:29105"/>
    </cofactor>
    <text evidence="8">Binds 1 zinc ion per subunit.</text>
</comment>
<evidence type="ECO:0000256" key="5">
    <source>
        <dbReference type="ARBA" id="ARBA00023015"/>
    </source>
</evidence>
<gene>
    <name evidence="9" type="primary">perR</name>
    <name evidence="9" type="ORF">SH1V18_45840</name>
</gene>
<dbReference type="GO" id="GO:0003700">
    <property type="term" value="F:DNA-binding transcription factor activity"/>
    <property type="evidence" value="ECO:0007669"/>
    <property type="project" value="InterPro"/>
</dbReference>
<dbReference type="GO" id="GO:0008270">
    <property type="term" value="F:zinc ion binding"/>
    <property type="evidence" value="ECO:0007669"/>
    <property type="project" value="TreeGrafter"/>
</dbReference>
<feature type="binding site" evidence="8">
    <location>
        <position position="131"/>
    </location>
    <ligand>
        <name>Zn(2+)</name>
        <dbReference type="ChEBI" id="CHEBI:29105"/>
    </ligand>
</feature>
<dbReference type="Gene3D" id="1.10.10.10">
    <property type="entry name" value="Winged helix-like DNA-binding domain superfamily/Winged helix DNA-binding domain"/>
    <property type="match status" value="1"/>
</dbReference>
<feature type="binding site" evidence="8">
    <location>
        <position position="134"/>
    </location>
    <ligand>
        <name>Zn(2+)</name>
        <dbReference type="ChEBI" id="CHEBI:29105"/>
    </ligand>
</feature>
<dbReference type="InterPro" id="IPR002481">
    <property type="entry name" value="FUR"/>
</dbReference>
<dbReference type="Proteomes" id="UP001144256">
    <property type="component" value="Unassembled WGS sequence"/>
</dbReference>
<keyword evidence="2" id="KW-0678">Repressor</keyword>
<evidence type="ECO:0000256" key="6">
    <source>
        <dbReference type="ARBA" id="ARBA00023125"/>
    </source>
</evidence>
<keyword evidence="6" id="KW-0238">DNA-binding</keyword>
<name>A0A9W6DIN9_9FIRM</name>
<evidence type="ECO:0000256" key="4">
    <source>
        <dbReference type="ARBA" id="ARBA00022833"/>
    </source>
</evidence>
<keyword evidence="5" id="KW-0805">Transcription regulation</keyword>
<proteinExistence type="inferred from homology"/>
<protein>
    <submittedName>
        <fullName evidence="9">Transcriptional regulator PerR</fullName>
    </submittedName>
</protein>
<keyword evidence="4 8" id="KW-0862">Zinc</keyword>
<dbReference type="GO" id="GO:0000976">
    <property type="term" value="F:transcription cis-regulatory region binding"/>
    <property type="evidence" value="ECO:0007669"/>
    <property type="project" value="TreeGrafter"/>
</dbReference>
<evidence type="ECO:0000256" key="3">
    <source>
        <dbReference type="ARBA" id="ARBA00022723"/>
    </source>
</evidence>
<dbReference type="PANTHER" id="PTHR33202">
    <property type="entry name" value="ZINC UPTAKE REGULATION PROTEIN"/>
    <property type="match status" value="1"/>
</dbReference>
<evidence type="ECO:0000256" key="7">
    <source>
        <dbReference type="ARBA" id="ARBA00023163"/>
    </source>
</evidence>
<evidence type="ECO:0000256" key="1">
    <source>
        <dbReference type="ARBA" id="ARBA00007957"/>
    </source>
</evidence>
<dbReference type="InterPro" id="IPR043135">
    <property type="entry name" value="Fur_C"/>
</dbReference>
<keyword evidence="3 8" id="KW-0479">Metal-binding</keyword>
<dbReference type="EMBL" id="BRLB01000026">
    <property type="protein sequence ID" value="GKX32104.1"/>
    <property type="molecule type" value="Genomic_DNA"/>
</dbReference>
<dbReference type="GO" id="GO:0045892">
    <property type="term" value="P:negative regulation of DNA-templated transcription"/>
    <property type="evidence" value="ECO:0007669"/>
    <property type="project" value="TreeGrafter"/>
</dbReference>
<dbReference type="InterPro" id="IPR036390">
    <property type="entry name" value="WH_DNA-bd_sf"/>
</dbReference>
<evidence type="ECO:0000256" key="2">
    <source>
        <dbReference type="ARBA" id="ARBA00022491"/>
    </source>
</evidence>
<comment type="similarity">
    <text evidence="1">Belongs to the Fur family.</text>
</comment>
<dbReference type="PANTHER" id="PTHR33202:SF8">
    <property type="entry name" value="PEROXIDE-RESPONSIVE REPRESSOR PERR"/>
    <property type="match status" value="1"/>
</dbReference>
<evidence type="ECO:0000313" key="10">
    <source>
        <dbReference type="Proteomes" id="UP001144256"/>
    </source>
</evidence>
<dbReference type="Pfam" id="PF01475">
    <property type="entry name" value="FUR"/>
    <property type="match status" value="1"/>
</dbReference>
<organism evidence="9 10">
    <name type="scientific">Vallitalea longa</name>
    <dbReference type="NCBI Taxonomy" id="2936439"/>
    <lineage>
        <taxon>Bacteria</taxon>
        <taxon>Bacillati</taxon>
        <taxon>Bacillota</taxon>
        <taxon>Clostridia</taxon>
        <taxon>Lachnospirales</taxon>
        <taxon>Vallitaleaceae</taxon>
        <taxon>Vallitalea</taxon>
    </lineage>
</organism>
<feature type="binding site" evidence="8">
    <location>
        <position position="94"/>
    </location>
    <ligand>
        <name>Zn(2+)</name>
        <dbReference type="ChEBI" id="CHEBI:29105"/>
    </ligand>
</feature>
<keyword evidence="10" id="KW-1185">Reference proteome</keyword>
<feature type="binding site" evidence="8">
    <location>
        <position position="91"/>
    </location>
    <ligand>
        <name>Zn(2+)</name>
        <dbReference type="ChEBI" id="CHEBI:29105"/>
    </ligand>
</feature>
<dbReference type="SUPFAM" id="SSF46785">
    <property type="entry name" value="Winged helix' DNA-binding domain"/>
    <property type="match status" value="1"/>
</dbReference>
<dbReference type="GO" id="GO:1900376">
    <property type="term" value="P:regulation of secondary metabolite biosynthetic process"/>
    <property type="evidence" value="ECO:0007669"/>
    <property type="project" value="TreeGrafter"/>
</dbReference>
<dbReference type="InterPro" id="IPR036388">
    <property type="entry name" value="WH-like_DNA-bd_sf"/>
</dbReference>
<reference evidence="9" key="1">
    <citation type="submission" date="2022-06" db="EMBL/GenBank/DDBJ databases">
        <title>Vallitalea longa sp. nov., an anaerobic bacterium isolated from marine sediment.</title>
        <authorList>
            <person name="Hirano S."/>
            <person name="Terahara T."/>
            <person name="Mori K."/>
            <person name="Hamada M."/>
            <person name="Matsumoto R."/>
            <person name="Kobayashi T."/>
        </authorList>
    </citation>
    <scope>NUCLEOTIDE SEQUENCE</scope>
    <source>
        <strain evidence="9">SH18-1</strain>
    </source>
</reference>
<evidence type="ECO:0000256" key="8">
    <source>
        <dbReference type="PIRSR" id="PIRSR602481-1"/>
    </source>
</evidence>
<evidence type="ECO:0000313" key="9">
    <source>
        <dbReference type="EMBL" id="GKX32104.1"/>
    </source>
</evidence>
<dbReference type="Gene3D" id="3.30.1490.190">
    <property type="match status" value="1"/>
</dbReference>
<comment type="caution">
    <text evidence="9">The sequence shown here is derived from an EMBL/GenBank/DDBJ whole genome shotgun (WGS) entry which is preliminary data.</text>
</comment>
<keyword evidence="7" id="KW-0804">Transcription</keyword>
<dbReference type="RefSeq" id="WP_281819511.1">
    <property type="nucleotide sequence ID" value="NZ_BRLB01000026.1"/>
</dbReference>
<accession>A0A9W6DIN9</accession>